<dbReference type="EMBL" id="CADCWI010000040">
    <property type="protein sequence ID" value="CAA9547884.1"/>
    <property type="molecule type" value="Genomic_DNA"/>
</dbReference>
<name>A0A6J4UI34_9BACT</name>
<reference evidence="2" key="1">
    <citation type="submission" date="2020-02" db="EMBL/GenBank/DDBJ databases">
        <authorList>
            <person name="Meier V. D."/>
        </authorList>
    </citation>
    <scope>NUCLEOTIDE SEQUENCE</scope>
    <source>
        <strain evidence="2">AVDCRST_MAG43</strain>
    </source>
</reference>
<sequence length="69" mass="7359">MRRLNIASYALTAIGILMVLAASILSLDAWIILAGVLLAWAGIVKIAVVLIWTRVAGMETSDHKPISDA</sequence>
<keyword evidence="1" id="KW-0812">Transmembrane</keyword>
<evidence type="ECO:0000256" key="1">
    <source>
        <dbReference type="SAM" id="Phobius"/>
    </source>
</evidence>
<gene>
    <name evidence="2" type="ORF">AVDCRST_MAG43-825</name>
</gene>
<proteinExistence type="predicted"/>
<keyword evidence="1" id="KW-1133">Transmembrane helix</keyword>
<organism evidence="2">
    <name type="scientific">uncultured Thermomicrobiales bacterium</name>
    <dbReference type="NCBI Taxonomy" id="1645740"/>
    <lineage>
        <taxon>Bacteria</taxon>
        <taxon>Pseudomonadati</taxon>
        <taxon>Thermomicrobiota</taxon>
        <taxon>Thermomicrobia</taxon>
        <taxon>Thermomicrobiales</taxon>
        <taxon>environmental samples</taxon>
    </lineage>
</organism>
<accession>A0A6J4UI34</accession>
<feature type="transmembrane region" description="Helical" evidence="1">
    <location>
        <begin position="31"/>
        <end position="52"/>
    </location>
</feature>
<evidence type="ECO:0000313" key="2">
    <source>
        <dbReference type="EMBL" id="CAA9547884.1"/>
    </source>
</evidence>
<protein>
    <submittedName>
        <fullName evidence="2">Uncharacterized protein</fullName>
    </submittedName>
</protein>
<dbReference type="AlphaFoldDB" id="A0A6J4UI34"/>
<keyword evidence="1" id="KW-0472">Membrane</keyword>